<feature type="region of interest" description="Disordered" evidence="2">
    <location>
        <begin position="218"/>
        <end position="247"/>
    </location>
</feature>
<feature type="compositionally biased region" description="Polar residues" evidence="2">
    <location>
        <begin position="455"/>
        <end position="467"/>
    </location>
</feature>
<keyword evidence="1" id="KW-0175">Coiled coil</keyword>
<dbReference type="AlphaFoldDB" id="A0A9Q1KG82"/>
<dbReference type="Proteomes" id="UP001153076">
    <property type="component" value="Unassembled WGS sequence"/>
</dbReference>
<feature type="region of interest" description="Disordered" evidence="2">
    <location>
        <begin position="156"/>
        <end position="204"/>
    </location>
</feature>
<feature type="region of interest" description="Disordered" evidence="2">
    <location>
        <begin position="449"/>
        <end position="507"/>
    </location>
</feature>
<dbReference type="EMBL" id="JAKOGI010000144">
    <property type="protein sequence ID" value="KAJ8442187.1"/>
    <property type="molecule type" value="Genomic_DNA"/>
</dbReference>
<comment type="caution">
    <text evidence="3">The sequence shown here is derived from an EMBL/GenBank/DDBJ whole genome shotgun (WGS) entry which is preliminary data.</text>
</comment>
<feature type="compositionally biased region" description="Acidic residues" evidence="2">
    <location>
        <begin position="680"/>
        <end position="694"/>
    </location>
</feature>
<evidence type="ECO:0000313" key="3">
    <source>
        <dbReference type="EMBL" id="KAJ8442187.1"/>
    </source>
</evidence>
<protein>
    <submittedName>
        <fullName evidence="3">Uncharacterized protein</fullName>
    </submittedName>
</protein>
<dbReference type="OrthoDB" id="1752359at2759"/>
<organism evidence="3 4">
    <name type="scientific">Carnegiea gigantea</name>
    <dbReference type="NCBI Taxonomy" id="171969"/>
    <lineage>
        <taxon>Eukaryota</taxon>
        <taxon>Viridiplantae</taxon>
        <taxon>Streptophyta</taxon>
        <taxon>Embryophyta</taxon>
        <taxon>Tracheophyta</taxon>
        <taxon>Spermatophyta</taxon>
        <taxon>Magnoliopsida</taxon>
        <taxon>eudicotyledons</taxon>
        <taxon>Gunneridae</taxon>
        <taxon>Pentapetalae</taxon>
        <taxon>Caryophyllales</taxon>
        <taxon>Cactineae</taxon>
        <taxon>Cactaceae</taxon>
        <taxon>Cactoideae</taxon>
        <taxon>Echinocereeae</taxon>
        <taxon>Carnegiea</taxon>
    </lineage>
</organism>
<reference evidence="3" key="1">
    <citation type="submission" date="2022-04" db="EMBL/GenBank/DDBJ databases">
        <title>Carnegiea gigantea Genome sequencing and assembly v2.</title>
        <authorList>
            <person name="Copetti D."/>
            <person name="Sanderson M.J."/>
            <person name="Burquez A."/>
            <person name="Wojciechowski M.F."/>
        </authorList>
    </citation>
    <scope>NUCLEOTIDE SEQUENCE</scope>
    <source>
        <strain evidence="3">SGP5-SGP5p</strain>
        <tissue evidence="3">Aerial part</tissue>
    </source>
</reference>
<evidence type="ECO:0000256" key="2">
    <source>
        <dbReference type="SAM" id="MobiDB-lite"/>
    </source>
</evidence>
<keyword evidence="4" id="KW-1185">Reference proteome</keyword>
<feature type="region of interest" description="Disordered" evidence="2">
    <location>
        <begin position="397"/>
        <end position="419"/>
    </location>
</feature>
<evidence type="ECO:0000256" key="1">
    <source>
        <dbReference type="SAM" id="Coils"/>
    </source>
</evidence>
<feature type="compositionally biased region" description="Low complexity" evidence="2">
    <location>
        <begin position="167"/>
        <end position="191"/>
    </location>
</feature>
<sequence length="694" mass="76607">MLLNEAFKLGVAHEYTVESMKSSLVRLRWSTFEVLALALSKPYLLYSMSSSCSSSGDVLEGQAGPQVEGRHPQFSNLPTLIDGRVLAEVPRKNKYKEPKKIPYVVPIFEPGTPSWSSYEYSSTPSNLSPEVEVTYPWEITIANYVPDFQVHRMAKTKSTPRIRSSDELLASSSSGHSLRSSSSKEASTSSSPEALPGPGESVLKRKVRAPPVTEIVVEGSEFLGAPTRSDPQDDPGSHFADPKVVPKQKRSALEKQYLLPAEYSFVIPEADATVNEPPTECIAVYRAAVNYGLCFPLHSVIKEILNKYELTPAQKAPKETGDLGWYCFNNRSGFMMAIEKKSKVKEPTADERQTAYYFQFYIREDDRPRSIPRFIAQAIESVKGPEKTRNQARARLTIFETGDATPEQVATDAERRREEERQLLIAEQAKKAPSLMPRRKRPDVSMAIRKKQRTEGQPGQTGASAPSQVGEARADRPAAHQSGSRSSGERTPARQGHHTPSRTAGAMTPVASGASLLALRPSANLIKADSGVRLSLIQDIVKSWDLAAPRTSDPPKVSEEEIAMAEVFARGVRAVAECRWLEGPVSRYQRHCERLQANLEARETEKKELQRQLEKAAANAIQAKEQGYQQGCSDTLGYLHKAWADAERRDPEEVEFIPPSSEGEAAGDEATNPLEAEAGASEEEEHEDGGEPDM</sequence>
<feature type="region of interest" description="Disordered" evidence="2">
    <location>
        <begin position="647"/>
        <end position="694"/>
    </location>
</feature>
<accession>A0A9Q1KG82</accession>
<name>A0A9Q1KG82_9CARY</name>
<proteinExistence type="predicted"/>
<gene>
    <name evidence="3" type="ORF">Cgig2_005127</name>
</gene>
<evidence type="ECO:0000313" key="4">
    <source>
        <dbReference type="Proteomes" id="UP001153076"/>
    </source>
</evidence>
<feature type="coiled-coil region" evidence="1">
    <location>
        <begin position="585"/>
        <end position="626"/>
    </location>
</feature>